<dbReference type="Pfam" id="PF21703">
    <property type="entry name" value="Gp10A-like"/>
    <property type="match status" value="1"/>
</dbReference>
<dbReference type="InterPro" id="IPR049301">
    <property type="entry name" value="Capsid_Gp10A/Gp10B-like_dom"/>
</dbReference>
<reference evidence="3" key="1">
    <citation type="submission" date="2017-04" db="EMBL/GenBank/DDBJ databases">
        <authorList>
            <person name="Varghese N."/>
            <person name="Submissions S."/>
        </authorList>
    </citation>
    <scope>NUCLEOTIDE SEQUENCE [LARGE SCALE GENOMIC DNA]</scope>
    <source>
        <strain evidence="3">LMG 29540</strain>
    </source>
</reference>
<dbReference type="AlphaFoldDB" id="A0A1X7KPS8"/>
<dbReference type="EMBL" id="FXAT01000004">
    <property type="protein sequence ID" value="SMG43236.1"/>
    <property type="molecule type" value="Genomic_DNA"/>
</dbReference>
<organism evidence="2 3">
    <name type="scientific">Paraburkholderia susongensis</name>
    <dbReference type="NCBI Taxonomy" id="1515439"/>
    <lineage>
        <taxon>Bacteria</taxon>
        <taxon>Pseudomonadati</taxon>
        <taxon>Pseudomonadota</taxon>
        <taxon>Betaproteobacteria</taxon>
        <taxon>Burkholderiales</taxon>
        <taxon>Burkholderiaceae</taxon>
        <taxon>Paraburkholderia</taxon>
    </lineage>
</organism>
<proteinExistence type="predicted"/>
<evidence type="ECO:0000259" key="1">
    <source>
        <dbReference type="Pfam" id="PF21703"/>
    </source>
</evidence>
<dbReference type="OrthoDB" id="1634547at2"/>
<feature type="domain" description="Capsid Gp10A/Gp10B-like" evidence="1">
    <location>
        <begin position="57"/>
        <end position="309"/>
    </location>
</feature>
<dbReference type="Proteomes" id="UP000193228">
    <property type="component" value="Unassembled WGS sequence"/>
</dbReference>
<keyword evidence="3" id="KW-1185">Reference proteome</keyword>
<protein>
    <recommendedName>
        <fullName evidence="1">Capsid Gp10A/Gp10B-like domain-containing protein</fullName>
    </recommendedName>
</protein>
<evidence type="ECO:0000313" key="2">
    <source>
        <dbReference type="EMBL" id="SMG43236.1"/>
    </source>
</evidence>
<evidence type="ECO:0000313" key="3">
    <source>
        <dbReference type="Proteomes" id="UP000193228"/>
    </source>
</evidence>
<dbReference type="STRING" id="1515439.SAMN06265784_104146"/>
<sequence length="313" mass="33774">MADATVIRPGQVNGAGATDALFLKVYGGEVLTAFEQNNIVMPLHTVRTISSGKSAQFPATWRVNARYHTPGTEIVGQASNVNERVITIDDLLIADAFIANIDEAKNHYDYRSIYSAETGRALAANWDKNVLQVMCLTARLSATVTGAYGGTQLTSATTLYKTSATDLAAGIYTAVQTFDEKDIPETSQKNAFVRPAQYYLLAQSTALLNRDWTSGNGDYKDGKILQIGGAYIQKTNHLPNSNITTGPTAYQGDFSKTAAVVTTKESVGTVKLLDLAQEMAYDIRRQGTLIVSKYAVGHGSLRPECAVELLTTT</sequence>
<name>A0A1X7KPS8_9BURK</name>
<dbReference type="RefSeq" id="WP_085483818.1">
    <property type="nucleotide sequence ID" value="NZ_FXAT01000004.1"/>
</dbReference>
<gene>
    <name evidence="2" type="ORF">SAMN06265784_104146</name>
</gene>
<accession>A0A1X7KPS8</accession>